<evidence type="ECO:0000256" key="1">
    <source>
        <dbReference type="SAM" id="MobiDB-lite"/>
    </source>
</evidence>
<name>A0ABW2FYL3_9ACTN</name>
<dbReference type="EMBL" id="JBHTAJ010000025">
    <property type="protein sequence ID" value="MFC7180911.1"/>
    <property type="molecule type" value="Genomic_DNA"/>
</dbReference>
<dbReference type="PANTHER" id="PTHR36180:SF2">
    <property type="entry name" value="BRO FAMILY PROTEIN"/>
    <property type="match status" value="1"/>
</dbReference>
<dbReference type="InterPro" id="IPR003497">
    <property type="entry name" value="BRO_N_domain"/>
</dbReference>
<evidence type="ECO:0000313" key="3">
    <source>
        <dbReference type="EMBL" id="MFC7180911.1"/>
    </source>
</evidence>
<dbReference type="PROSITE" id="PS51750">
    <property type="entry name" value="BRO_N"/>
    <property type="match status" value="1"/>
</dbReference>
<organism evidence="3 4">
    <name type="scientific">Kitasatospora paranensis</name>
    <dbReference type="NCBI Taxonomy" id="258053"/>
    <lineage>
        <taxon>Bacteria</taxon>
        <taxon>Bacillati</taxon>
        <taxon>Actinomycetota</taxon>
        <taxon>Actinomycetes</taxon>
        <taxon>Kitasatosporales</taxon>
        <taxon>Streptomycetaceae</taxon>
        <taxon>Kitasatospora</taxon>
    </lineage>
</organism>
<evidence type="ECO:0000313" key="4">
    <source>
        <dbReference type="Proteomes" id="UP001596435"/>
    </source>
</evidence>
<keyword evidence="4" id="KW-1185">Reference proteome</keyword>
<comment type="caution">
    <text evidence="3">The sequence shown here is derived from an EMBL/GenBank/DDBJ whole genome shotgun (WGS) entry which is preliminary data.</text>
</comment>
<reference evidence="4" key="1">
    <citation type="journal article" date="2019" name="Int. J. Syst. Evol. Microbiol.">
        <title>The Global Catalogue of Microorganisms (GCM) 10K type strain sequencing project: providing services to taxonomists for standard genome sequencing and annotation.</title>
        <authorList>
            <consortium name="The Broad Institute Genomics Platform"/>
            <consortium name="The Broad Institute Genome Sequencing Center for Infectious Disease"/>
            <person name="Wu L."/>
            <person name="Ma J."/>
        </authorList>
    </citation>
    <scope>NUCLEOTIDE SEQUENCE [LARGE SCALE GENOMIC DNA]</scope>
    <source>
        <strain evidence="4">CGMCC 1.12859</strain>
    </source>
</reference>
<gene>
    <name evidence="3" type="ORF">ACFQMG_15235</name>
</gene>
<protein>
    <submittedName>
        <fullName evidence="3">Bro-N domain-containing protein</fullName>
    </submittedName>
</protein>
<accession>A0ABW2FYL3</accession>
<dbReference type="PANTHER" id="PTHR36180">
    <property type="entry name" value="DNA-BINDING PROTEIN-RELATED-RELATED"/>
    <property type="match status" value="1"/>
</dbReference>
<dbReference type="Proteomes" id="UP001596435">
    <property type="component" value="Unassembled WGS sequence"/>
</dbReference>
<feature type="region of interest" description="Disordered" evidence="1">
    <location>
        <begin position="63"/>
        <end position="87"/>
    </location>
</feature>
<dbReference type="Pfam" id="PF02498">
    <property type="entry name" value="Bro-N"/>
    <property type="match status" value="1"/>
</dbReference>
<dbReference type="RefSeq" id="WP_380231279.1">
    <property type="nucleotide sequence ID" value="NZ_JBHSVH010000002.1"/>
</dbReference>
<evidence type="ECO:0000259" key="2">
    <source>
        <dbReference type="PROSITE" id="PS51750"/>
    </source>
</evidence>
<feature type="domain" description="Bro-N" evidence="2">
    <location>
        <begin position="7"/>
        <end position="129"/>
    </location>
</feature>
<dbReference type="SMART" id="SM01040">
    <property type="entry name" value="Bro-N"/>
    <property type="match status" value="1"/>
</dbReference>
<proteinExistence type="predicted"/>
<sequence length="269" mass="29115">MDDEADMVLVASSFPVTGQPIRVVIIDGEPWFVTADVCGILGRGNVTEASRVAGAGNSRTVHHHGIKFSSPEANDVSTGGKPYGRGNPRIGVVNETGLYRLIMRSRKASAQPFQEWVTGELLPSVRRGEFDLGHHRQRMAETLAEAVGQQVEILADLKREDGLGILVRSDGGVHCRHGAMAFRVPDRQDDSGPPFGPYFACPSVEQVGIRGSVALPRCPRLKLVELIRLLVRSGQRRHPGGTVSCELGRVRFSGAPLDIADLLREIGEA</sequence>